<evidence type="ECO:0000313" key="1">
    <source>
        <dbReference type="EMBL" id="PVE44451.1"/>
    </source>
</evidence>
<evidence type="ECO:0000313" key="2">
    <source>
        <dbReference type="Proteomes" id="UP000037507"/>
    </source>
</evidence>
<reference evidence="1" key="1">
    <citation type="submission" date="2017-04" db="EMBL/GenBank/DDBJ databases">
        <title>Unexpected and diverse lifestyles within the genus Limnohabitans.</title>
        <authorList>
            <person name="Kasalicky V."/>
            <person name="Mehrshad M."/>
            <person name="Andrei S.-A."/>
            <person name="Salcher M."/>
            <person name="Kratochvilova H."/>
            <person name="Simek K."/>
            <person name="Ghai R."/>
        </authorList>
    </citation>
    <scope>NUCLEOTIDE SEQUENCE [LARGE SCALE GENOMIC DNA]</scope>
    <source>
        <strain evidence="1">II-D5</strain>
    </source>
</reference>
<keyword evidence="2" id="KW-1185">Reference proteome</keyword>
<accession>A0A2T7UIH0</accession>
<proteinExistence type="predicted"/>
<gene>
    <name evidence="1" type="ORF">H663_000025</name>
</gene>
<sequence>MRLRHGEWCHSTQQLEAFLDLGQFQGGGFAHFFQNVGAMGFDRAHAVFHHFGNFAIGLVVQDAGKHLALVMCQ</sequence>
<protein>
    <submittedName>
        <fullName evidence="1">Uncharacterized protein</fullName>
    </submittedName>
</protein>
<organism evidence="1 2">
    <name type="scientific">Limnohabitans planktonicus II-D5</name>
    <dbReference type="NCBI Taxonomy" id="1293045"/>
    <lineage>
        <taxon>Bacteria</taxon>
        <taxon>Pseudomonadati</taxon>
        <taxon>Pseudomonadota</taxon>
        <taxon>Betaproteobacteria</taxon>
        <taxon>Burkholderiales</taxon>
        <taxon>Comamonadaceae</taxon>
        <taxon>Limnohabitans</taxon>
    </lineage>
</organism>
<dbReference type="EMBL" id="LFYT02000001">
    <property type="protein sequence ID" value="PVE44451.1"/>
    <property type="molecule type" value="Genomic_DNA"/>
</dbReference>
<dbReference type="AlphaFoldDB" id="A0A2T7UIH0"/>
<name>A0A2T7UIH0_9BURK</name>
<comment type="caution">
    <text evidence="1">The sequence shown here is derived from an EMBL/GenBank/DDBJ whole genome shotgun (WGS) entry which is preliminary data.</text>
</comment>
<dbReference type="Proteomes" id="UP000037507">
    <property type="component" value="Unassembled WGS sequence"/>
</dbReference>